<organism evidence="10 11">
    <name type="scientific">Luteolibacter yonseiensis</name>
    <dbReference type="NCBI Taxonomy" id="1144680"/>
    <lineage>
        <taxon>Bacteria</taxon>
        <taxon>Pseudomonadati</taxon>
        <taxon>Verrucomicrobiota</taxon>
        <taxon>Verrucomicrobiia</taxon>
        <taxon>Verrucomicrobiales</taxon>
        <taxon>Verrucomicrobiaceae</taxon>
        <taxon>Luteolibacter</taxon>
    </lineage>
</organism>
<keyword evidence="5 8" id="KW-0460">Magnesium</keyword>
<comment type="caution">
    <text evidence="10">The sequence shown here is derived from an EMBL/GenBank/DDBJ whole genome shotgun (WGS) entry which is preliminary data.</text>
</comment>
<dbReference type="InterPro" id="IPR025877">
    <property type="entry name" value="MobA-like_NTP_Trfase"/>
</dbReference>
<reference evidence="10" key="1">
    <citation type="submission" date="2021-01" db="EMBL/GenBank/DDBJ databases">
        <title>Modified the classification status of verrucomicrobia.</title>
        <authorList>
            <person name="Feng X."/>
        </authorList>
    </citation>
    <scope>NUCLEOTIDE SEQUENCE</scope>
    <source>
        <strain evidence="10">JCM 18052</strain>
    </source>
</reference>
<dbReference type="GO" id="GO:0006777">
    <property type="term" value="P:Mo-molybdopterin cofactor biosynthetic process"/>
    <property type="evidence" value="ECO:0007669"/>
    <property type="project" value="UniProtKB-KW"/>
</dbReference>
<keyword evidence="11" id="KW-1185">Reference proteome</keyword>
<feature type="binding site" evidence="8">
    <location>
        <position position="104"/>
    </location>
    <ligand>
        <name>GTP</name>
        <dbReference type="ChEBI" id="CHEBI:37565"/>
    </ligand>
</feature>
<evidence type="ECO:0000313" key="11">
    <source>
        <dbReference type="Proteomes" id="UP000600139"/>
    </source>
</evidence>
<dbReference type="RefSeq" id="WP_200352496.1">
    <property type="nucleotide sequence ID" value="NZ_JAENIK010000012.1"/>
</dbReference>
<dbReference type="EC" id="2.7.7.77" evidence="8"/>
<comment type="cofactor">
    <cofactor evidence="8">
        <name>Mg(2+)</name>
        <dbReference type="ChEBI" id="CHEBI:18420"/>
    </cofactor>
</comment>
<dbReference type="InterPro" id="IPR013482">
    <property type="entry name" value="Molybde_CF_guanTrfase"/>
</dbReference>
<dbReference type="Gene3D" id="3.90.550.10">
    <property type="entry name" value="Spore Coat Polysaccharide Biosynthesis Protein SpsA, Chain A"/>
    <property type="match status" value="1"/>
</dbReference>
<name>A0A934R5H2_9BACT</name>
<dbReference type="HAMAP" id="MF_00316">
    <property type="entry name" value="MobA"/>
    <property type="match status" value="1"/>
</dbReference>
<dbReference type="SUPFAM" id="SSF50800">
    <property type="entry name" value="PK beta-barrel domain-like"/>
    <property type="match status" value="1"/>
</dbReference>
<keyword evidence="3 8" id="KW-0479">Metal-binding</keyword>
<proteinExistence type="inferred from homology"/>
<dbReference type="Gene3D" id="2.40.33.20">
    <property type="entry name" value="PK beta-barrel domain-like"/>
    <property type="match status" value="1"/>
</dbReference>
<comment type="function">
    <text evidence="8">Transfers a GMP moiety from GTP to Mo-molybdopterin (Mo-MPT) cofactor (Moco or molybdenum cofactor) to form Mo-molybdopterin guanine dinucleotide (Mo-MGD) cofactor.</text>
</comment>
<gene>
    <name evidence="8" type="primary">mobA</name>
    <name evidence="10" type="ORF">JIN84_18195</name>
</gene>
<evidence type="ECO:0000256" key="5">
    <source>
        <dbReference type="ARBA" id="ARBA00022842"/>
    </source>
</evidence>
<evidence type="ECO:0000256" key="6">
    <source>
        <dbReference type="ARBA" id="ARBA00023134"/>
    </source>
</evidence>
<accession>A0A934R5H2</accession>
<evidence type="ECO:0000256" key="2">
    <source>
        <dbReference type="ARBA" id="ARBA00022679"/>
    </source>
</evidence>
<dbReference type="SUPFAM" id="SSF53448">
    <property type="entry name" value="Nucleotide-diphospho-sugar transferases"/>
    <property type="match status" value="1"/>
</dbReference>
<dbReference type="EMBL" id="JAENIK010000012">
    <property type="protein sequence ID" value="MBK1817556.1"/>
    <property type="molecule type" value="Genomic_DNA"/>
</dbReference>
<keyword evidence="4 8" id="KW-0547">Nucleotide-binding</keyword>
<dbReference type="InterPro" id="IPR029044">
    <property type="entry name" value="Nucleotide-diphossugar_trans"/>
</dbReference>
<comment type="catalytic activity">
    <reaction evidence="8">
        <text>Mo-molybdopterin + GTP + H(+) = Mo-molybdopterin guanine dinucleotide + diphosphate</text>
        <dbReference type="Rhea" id="RHEA:34243"/>
        <dbReference type="ChEBI" id="CHEBI:15378"/>
        <dbReference type="ChEBI" id="CHEBI:33019"/>
        <dbReference type="ChEBI" id="CHEBI:37565"/>
        <dbReference type="ChEBI" id="CHEBI:71302"/>
        <dbReference type="ChEBI" id="CHEBI:71310"/>
        <dbReference type="EC" id="2.7.7.77"/>
    </reaction>
</comment>
<dbReference type="PANTHER" id="PTHR19136:SF81">
    <property type="entry name" value="MOLYBDENUM COFACTOR GUANYLYLTRANSFERASE"/>
    <property type="match status" value="1"/>
</dbReference>
<dbReference type="GO" id="GO:0005737">
    <property type="term" value="C:cytoplasm"/>
    <property type="evidence" value="ECO:0007669"/>
    <property type="project" value="UniProtKB-SubCell"/>
</dbReference>
<evidence type="ECO:0000256" key="7">
    <source>
        <dbReference type="ARBA" id="ARBA00023150"/>
    </source>
</evidence>
<dbReference type="Pfam" id="PF12804">
    <property type="entry name" value="NTP_transf_3"/>
    <property type="match status" value="1"/>
</dbReference>
<evidence type="ECO:0000256" key="8">
    <source>
        <dbReference type="HAMAP-Rule" id="MF_00316"/>
    </source>
</evidence>
<dbReference type="Pfam" id="PF03473">
    <property type="entry name" value="MOSC"/>
    <property type="match status" value="1"/>
</dbReference>
<dbReference type="GO" id="GO:0030151">
    <property type="term" value="F:molybdenum ion binding"/>
    <property type="evidence" value="ECO:0007669"/>
    <property type="project" value="InterPro"/>
</dbReference>
<keyword evidence="2 8" id="KW-0808">Transferase</keyword>
<evidence type="ECO:0000256" key="3">
    <source>
        <dbReference type="ARBA" id="ARBA00022723"/>
    </source>
</evidence>
<comment type="subcellular location">
    <subcellularLocation>
        <location evidence="8">Cytoplasm</location>
    </subcellularLocation>
</comment>
<evidence type="ECO:0000259" key="9">
    <source>
        <dbReference type="PROSITE" id="PS51340"/>
    </source>
</evidence>
<feature type="binding site" evidence="8">
    <location>
        <position position="134"/>
    </location>
    <ligand>
        <name>GTP</name>
        <dbReference type="ChEBI" id="CHEBI:37565"/>
    </ligand>
</feature>
<dbReference type="PROSITE" id="PS51340">
    <property type="entry name" value="MOSC"/>
    <property type="match status" value="1"/>
</dbReference>
<dbReference type="PANTHER" id="PTHR19136">
    <property type="entry name" value="MOLYBDENUM COFACTOR GUANYLYLTRANSFERASE"/>
    <property type="match status" value="1"/>
</dbReference>
<keyword evidence="6 8" id="KW-0342">GTP-binding</keyword>
<keyword evidence="7 8" id="KW-0501">Molybdenum cofactor biosynthesis</keyword>
<dbReference type="GO" id="GO:0061603">
    <property type="term" value="F:molybdenum cofactor guanylyltransferase activity"/>
    <property type="evidence" value="ECO:0007669"/>
    <property type="project" value="UniProtKB-EC"/>
</dbReference>
<dbReference type="Proteomes" id="UP000600139">
    <property type="component" value="Unassembled WGS sequence"/>
</dbReference>
<dbReference type="AlphaFoldDB" id="A0A934R5H2"/>
<dbReference type="GO" id="GO:0005525">
    <property type="term" value="F:GTP binding"/>
    <property type="evidence" value="ECO:0007669"/>
    <property type="project" value="UniProtKB-UniRule"/>
</dbReference>
<comment type="caution">
    <text evidence="8">Lacks conserved residue(s) required for the propagation of feature annotation.</text>
</comment>
<feature type="binding site" evidence="8">
    <location>
        <begin position="43"/>
        <end position="45"/>
    </location>
    <ligand>
        <name>GTP</name>
        <dbReference type="ChEBI" id="CHEBI:37565"/>
    </ligand>
</feature>
<sequence length="391" mass="43141">MKSYHSGCTLIGLPSNGRSSMLPWKTTMTSTLNSDNKPCGLVLAGGRSTRMGVDKAELVHPDGRTLAARCRDLLREAGCDRVVISLRHEQEIPAGLDGEEIVRDPEGSDGGPMAGILSGMRLSPSDDWLVVACDLPRLDVATLVNLVARKTPEEKFLAYRSEFDGLPEPLCALYSHTALPILEQAEADGFRHPRKILMHHGCRLLEPATPRALDNANTPEDWVNATAPDGGAVPEWRAGLHDIWISPGNDFRGRHERGRLEHGIQRLSVVECVAGMGLRGDRYFGYKPDFKGQVTFLSAEVVDAVRKHLSQPDLCSSVFRRNLIVSGVELGEWKDRRFSFQGVEFQGSEECKPCYWMDRVAGPGAEVFLSDHFRGGLRARILTDGILRCSE</sequence>
<evidence type="ECO:0000256" key="1">
    <source>
        <dbReference type="ARBA" id="ARBA00022490"/>
    </source>
</evidence>
<feature type="binding site" evidence="8">
    <location>
        <position position="134"/>
    </location>
    <ligand>
        <name>Mg(2+)</name>
        <dbReference type="ChEBI" id="CHEBI:18420"/>
    </ligand>
</feature>
<dbReference type="CDD" id="cd02503">
    <property type="entry name" value="MobA"/>
    <property type="match status" value="1"/>
</dbReference>
<dbReference type="GO" id="GO:0030170">
    <property type="term" value="F:pyridoxal phosphate binding"/>
    <property type="evidence" value="ECO:0007669"/>
    <property type="project" value="InterPro"/>
</dbReference>
<comment type="similarity">
    <text evidence="8">Belongs to the MobA family.</text>
</comment>
<dbReference type="InterPro" id="IPR005302">
    <property type="entry name" value="MoCF_Sase_C"/>
</dbReference>
<comment type="domain">
    <text evidence="8">The N-terminal domain determines nucleotide recognition and specific binding, while the C-terminal domain determines the specific binding to the target protein.</text>
</comment>
<evidence type="ECO:0000256" key="4">
    <source>
        <dbReference type="ARBA" id="ARBA00022741"/>
    </source>
</evidence>
<evidence type="ECO:0000313" key="10">
    <source>
        <dbReference type="EMBL" id="MBK1817556.1"/>
    </source>
</evidence>
<feature type="domain" description="MOSC" evidence="9">
    <location>
        <begin position="265"/>
        <end position="391"/>
    </location>
</feature>
<keyword evidence="1 8" id="KW-0963">Cytoplasm</keyword>
<dbReference type="InterPro" id="IPR011037">
    <property type="entry name" value="Pyrv_Knase-like_insert_dom_sf"/>
</dbReference>
<protein>
    <recommendedName>
        <fullName evidence="8">Probable molybdenum cofactor guanylyltransferase</fullName>
        <shortName evidence="8">MoCo guanylyltransferase</shortName>
        <ecNumber evidence="8">2.7.7.77</ecNumber>
    </recommendedName>
    <alternativeName>
        <fullName evidence="8">GTP:molybdopterin guanylyltransferase</fullName>
    </alternativeName>
    <alternativeName>
        <fullName evidence="8">Mo-MPT guanylyltransferase</fullName>
    </alternativeName>
    <alternativeName>
        <fullName evidence="8">Molybdopterin guanylyltransferase</fullName>
    </alternativeName>
    <alternativeName>
        <fullName evidence="8">Molybdopterin-guanine dinucleotide synthase</fullName>
        <shortName evidence="8">MGD synthase</shortName>
    </alternativeName>
</protein>